<dbReference type="Gramene" id="rna-AYBTSS11_LOCUS22376">
    <property type="protein sequence ID" value="CAJ1969661.1"/>
    <property type="gene ID" value="gene-AYBTSS11_LOCUS22376"/>
</dbReference>
<feature type="compositionally biased region" description="Basic and acidic residues" evidence="1">
    <location>
        <begin position="40"/>
        <end position="50"/>
    </location>
</feature>
<dbReference type="Proteomes" id="UP001189624">
    <property type="component" value="Chromosome 7"/>
</dbReference>
<dbReference type="EMBL" id="OY731404">
    <property type="protein sequence ID" value="CAJ1969661.1"/>
    <property type="molecule type" value="Genomic_DNA"/>
</dbReference>
<feature type="region of interest" description="Disordered" evidence="1">
    <location>
        <begin position="1"/>
        <end position="74"/>
    </location>
</feature>
<proteinExistence type="predicted"/>
<evidence type="ECO:0000313" key="3">
    <source>
        <dbReference type="Proteomes" id="UP001189624"/>
    </source>
</evidence>
<name>A0AA86SQ81_9FABA</name>
<feature type="non-terminal residue" evidence="2">
    <location>
        <position position="1"/>
    </location>
</feature>
<feature type="non-terminal residue" evidence="2">
    <location>
        <position position="74"/>
    </location>
</feature>
<organism evidence="2 3">
    <name type="scientific">Sphenostylis stenocarpa</name>
    <dbReference type="NCBI Taxonomy" id="92480"/>
    <lineage>
        <taxon>Eukaryota</taxon>
        <taxon>Viridiplantae</taxon>
        <taxon>Streptophyta</taxon>
        <taxon>Embryophyta</taxon>
        <taxon>Tracheophyta</taxon>
        <taxon>Spermatophyta</taxon>
        <taxon>Magnoliopsida</taxon>
        <taxon>eudicotyledons</taxon>
        <taxon>Gunneridae</taxon>
        <taxon>Pentapetalae</taxon>
        <taxon>rosids</taxon>
        <taxon>fabids</taxon>
        <taxon>Fabales</taxon>
        <taxon>Fabaceae</taxon>
        <taxon>Papilionoideae</taxon>
        <taxon>50 kb inversion clade</taxon>
        <taxon>NPAAA clade</taxon>
        <taxon>indigoferoid/millettioid clade</taxon>
        <taxon>Phaseoleae</taxon>
        <taxon>Sphenostylis</taxon>
    </lineage>
</organism>
<evidence type="ECO:0000313" key="2">
    <source>
        <dbReference type="EMBL" id="CAJ1969661.1"/>
    </source>
</evidence>
<reference evidence="2" key="1">
    <citation type="submission" date="2023-10" db="EMBL/GenBank/DDBJ databases">
        <authorList>
            <person name="Domelevo Entfellner J.-B."/>
        </authorList>
    </citation>
    <scope>NUCLEOTIDE SEQUENCE</scope>
</reference>
<evidence type="ECO:0000256" key="1">
    <source>
        <dbReference type="SAM" id="MobiDB-lite"/>
    </source>
</evidence>
<keyword evidence="3" id="KW-1185">Reference proteome</keyword>
<sequence>SKTTGTADDDELADNSYQLKHSRDTNQYTVEEGDQSIDPTKIDPPERIVGEQEEDTLDDLPKEWIVPRDLSLDN</sequence>
<dbReference type="AlphaFoldDB" id="A0AA86SQ81"/>
<gene>
    <name evidence="2" type="ORF">AYBTSS11_LOCUS22376</name>
</gene>
<accession>A0AA86SQ81</accession>
<feature type="compositionally biased region" description="Polar residues" evidence="1">
    <location>
        <begin position="15"/>
        <end position="29"/>
    </location>
</feature>
<protein>
    <submittedName>
        <fullName evidence="2">Uncharacterized protein</fullName>
    </submittedName>
</protein>